<evidence type="ECO:0000256" key="3">
    <source>
        <dbReference type="ARBA" id="ARBA00023163"/>
    </source>
</evidence>
<organism evidence="6 7">
    <name type="scientific">Geodermatophilus amargosae</name>
    <dbReference type="NCBI Taxonomy" id="1296565"/>
    <lineage>
        <taxon>Bacteria</taxon>
        <taxon>Bacillati</taxon>
        <taxon>Actinomycetota</taxon>
        <taxon>Actinomycetes</taxon>
        <taxon>Geodermatophilales</taxon>
        <taxon>Geodermatophilaceae</taxon>
        <taxon>Geodermatophilus</taxon>
    </lineage>
</organism>
<name>A0A1I7BH40_9ACTN</name>
<proteinExistence type="predicted"/>
<dbReference type="InterPro" id="IPR009057">
    <property type="entry name" value="Homeodomain-like_sf"/>
</dbReference>
<evidence type="ECO:0000256" key="2">
    <source>
        <dbReference type="ARBA" id="ARBA00023125"/>
    </source>
</evidence>
<keyword evidence="1" id="KW-0805">Transcription regulation</keyword>
<dbReference type="InterPro" id="IPR001647">
    <property type="entry name" value="HTH_TetR"/>
</dbReference>
<reference evidence="7" key="1">
    <citation type="submission" date="2016-10" db="EMBL/GenBank/DDBJ databases">
        <authorList>
            <person name="Varghese N."/>
            <person name="Submissions S."/>
        </authorList>
    </citation>
    <scope>NUCLEOTIDE SEQUENCE [LARGE SCALE GENOMIC DNA]</scope>
    <source>
        <strain evidence="7">DSM 46136</strain>
    </source>
</reference>
<sequence>MPPRQRLSREAWATAGLRALTAGGVAAVAVEPLAAALGATKGSFYWHFSDRGELVRAALELWEAEQTSAVIDELGNLEEPRERLRVLLTLVLTHREGPDPVAQLFRDIAHPEVAAAVRRVTSRRIDFVAGELHSTGMPRAEARRRAAVAVAAYVGWWQLNAVLPEDAPVGRDGRQHAEVLWLVCEAALP</sequence>
<dbReference type="PROSITE" id="PS50977">
    <property type="entry name" value="HTH_TETR_2"/>
    <property type="match status" value="1"/>
</dbReference>
<protein>
    <submittedName>
        <fullName evidence="6">Transcriptional regulator, TetR family</fullName>
    </submittedName>
</protein>
<keyword evidence="7" id="KW-1185">Reference proteome</keyword>
<dbReference type="AlphaFoldDB" id="A0A1I7BH40"/>
<feature type="domain" description="HTH tetR-type" evidence="5">
    <location>
        <begin position="6"/>
        <end position="66"/>
    </location>
</feature>
<feature type="DNA-binding region" description="H-T-H motif" evidence="4">
    <location>
        <begin position="29"/>
        <end position="48"/>
    </location>
</feature>
<dbReference type="Gene3D" id="1.10.357.10">
    <property type="entry name" value="Tetracycline Repressor, domain 2"/>
    <property type="match status" value="1"/>
</dbReference>
<keyword evidence="2 4" id="KW-0238">DNA-binding</keyword>
<evidence type="ECO:0000259" key="5">
    <source>
        <dbReference type="PROSITE" id="PS50977"/>
    </source>
</evidence>
<evidence type="ECO:0000313" key="6">
    <source>
        <dbReference type="EMBL" id="SFT86488.1"/>
    </source>
</evidence>
<evidence type="ECO:0000256" key="4">
    <source>
        <dbReference type="PROSITE-ProRule" id="PRU00335"/>
    </source>
</evidence>
<evidence type="ECO:0000256" key="1">
    <source>
        <dbReference type="ARBA" id="ARBA00023015"/>
    </source>
</evidence>
<dbReference type="EMBL" id="FPBA01000014">
    <property type="protein sequence ID" value="SFT86488.1"/>
    <property type="molecule type" value="Genomic_DNA"/>
</dbReference>
<evidence type="ECO:0000313" key="7">
    <source>
        <dbReference type="Proteomes" id="UP000199546"/>
    </source>
</evidence>
<dbReference type="PANTHER" id="PTHR47506">
    <property type="entry name" value="TRANSCRIPTIONAL REGULATORY PROTEIN"/>
    <property type="match status" value="1"/>
</dbReference>
<accession>A0A1I7BH40</accession>
<dbReference type="GO" id="GO:0003677">
    <property type="term" value="F:DNA binding"/>
    <property type="evidence" value="ECO:0007669"/>
    <property type="project" value="UniProtKB-UniRule"/>
</dbReference>
<dbReference type="STRING" id="1296565.SAMN05660657_03566"/>
<gene>
    <name evidence="6" type="ORF">SAMN05660657_03566</name>
</gene>
<dbReference type="PANTHER" id="PTHR47506:SF7">
    <property type="entry name" value="TRANSCRIPTIONAL REGULATORY PROTEIN"/>
    <property type="match status" value="1"/>
</dbReference>
<dbReference type="Proteomes" id="UP000199546">
    <property type="component" value="Unassembled WGS sequence"/>
</dbReference>
<dbReference type="RefSeq" id="WP_175551654.1">
    <property type="nucleotide sequence ID" value="NZ_FPBA01000014.1"/>
</dbReference>
<dbReference type="SUPFAM" id="SSF46689">
    <property type="entry name" value="Homeodomain-like"/>
    <property type="match status" value="1"/>
</dbReference>
<keyword evidence="3" id="KW-0804">Transcription</keyword>
<dbReference type="Pfam" id="PF00440">
    <property type="entry name" value="TetR_N"/>
    <property type="match status" value="1"/>
</dbReference>